<comment type="caution">
    <text evidence="12">The sequence shown here is derived from an EMBL/GenBank/DDBJ whole genome shotgun (WGS) entry which is preliminary data.</text>
</comment>
<evidence type="ECO:0000256" key="5">
    <source>
        <dbReference type="ARBA" id="ARBA00022679"/>
    </source>
</evidence>
<dbReference type="InterPro" id="IPR050351">
    <property type="entry name" value="BphY/WalK/GraS-like"/>
</dbReference>
<dbReference type="Proteomes" id="UP000321662">
    <property type="component" value="Unassembled WGS sequence"/>
</dbReference>
<gene>
    <name evidence="12" type="ORF">AKA01nite_15580</name>
</gene>
<comment type="catalytic activity">
    <reaction evidence="1">
        <text>ATP + protein L-histidine = ADP + protein N-phospho-L-histidine.</text>
        <dbReference type="EC" id="2.7.13.3"/>
    </reaction>
</comment>
<dbReference type="GO" id="GO:0005886">
    <property type="term" value="C:plasma membrane"/>
    <property type="evidence" value="ECO:0007669"/>
    <property type="project" value="UniProtKB-SubCell"/>
</dbReference>
<dbReference type="InterPro" id="IPR005467">
    <property type="entry name" value="His_kinase_dom"/>
</dbReference>
<dbReference type="AlphaFoldDB" id="A0A511AUV9"/>
<dbReference type="PROSITE" id="PS50109">
    <property type="entry name" value="HIS_KIN"/>
    <property type="match status" value="1"/>
</dbReference>
<organism evidence="12 13">
    <name type="scientific">Alkalibacterium kapii</name>
    <dbReference type="NCBI Taxonomy" id="426704"/>
    <lineage>
        <taxon>Bacteria</taxon>
        <taxon>Bacillati</taxon>
        <taxon>Bacillota</taxon>
        <taxon>Bacilli</taxon>
        <taxon>Lactobacillales</taxon>
        <taxon>Carnobacteriaceae</taxon>
        <taxon>Alkalibacterium</taxon>
    </lineage>
</organism>
<evidence type="ECO:0000256" key="8">
    <source>
        <dbReference type="ARBA" id="ARBA00022989"/>
    </source>
</evidence>
<keyword evidence="10" id="KW-0472">Membrane</keyword>
<dbReference type="Gene3D" id="3.30.565.10">
    <property type="entry name" value="Histidine kinase-like ATPase, C-terminal domain"/>
    <property type="match status" value="1"/>
</dbReference>
<evidence type="ECO:0000256" key="6">
    <source>
        <dbReference type="ARBA" id="ARBA00022692"/>
    </source>
</evidence>
<evidence type="ECO:0000256" key="10">
    <source>
        <dbReference type="ARBA" id="ARBA00023136"/>
    </source>
</evidence>
<keyword evidence="4" id="KW-1003">Cell membrane</keyword>
<keyword evidence="5" id="KW-0808">Transferase</keyword>
<dbReference type="EMBL" id="BJUY01000023">
    <property type="protein sequence ID" value="GEK91936.1"/>
    <property type="molecule type" value="Genomic_DNA"/>
</dbReference>
<dbReference type="SUPFAM" id="SSF55874">
    <property type="entry name" value="ATPase domain of HSP90 chaperone/DNA topoisomerase II/histidine kinase"/>
    <property type="match status" value="1"/>
</dbReference>
<proteinExistence type="predicted"/>
<evidence type="ECO:0000256" key="3">
    <source>
        <dbReference type="ARBA" id="ARBA00012438"/>
    </source>
</evidence>
<evidence type="ECO:0000313" key="12">
    <source>
        <dbReference type="EMBL" id="GEK91936.1"/>
    </source>
</evidence>
<name>A0A511AUV9_9LACT</name>
<evidence type="ECO:0000256" key="1">
    <source>
        <dbReference type="ARBA" id="ARBA00000085"/>
    </source>
</evidence>
<feature type="domain" description="Histidine kinase" evidence="11">
    <location>
        <begin position="60"/>
        <end position="262"/>
    </location>
</feature>
<sequence>MNRVREGKTFLSRRNTTNAEKMNAIDALYQNKYQELFEEYQTFKQATKEKNEEQMNYFTLWLHQIKTPISAMSLLLQKNPEMRDSHHMEQELIRVNDYTHMALNYLKLENSGKELDLQEIAVDNIIKTILKKYAVFFIYKDITVTYDPSTYSVLSDKKWLEVLIEQLVSNSLKYTKEGEISIYFKDEQTLIIEDTGSGISQEDLPKIFEKGYTGLDGRLHEKSTGLGLFLSRKVCHRLGHNLLIDSELGKGTKAIIDFGKKSWTLFD</sequence>
<dbReference type="GO" id="GO:0004721">
    <property type="term" value="F:phosphoprotein phosphatase activity"/>
    <property type="evidence" value="ECO:0007669"/>
    <property type="project" value="TreeGrafter"/>
</dbReference>
<dbReference type="PRINTS" id="PR00344">
    <property type="entry name" value="BCTRLSENSOR"/>
</dbReference>
<keyword evidence="6" id="KW-0812">Transmembrane</keyword>
<keyword evidence="13" id="KW-1185">Reference proteome</keyword>
<dbReference type="SMART" id="SM00387">
    <property type="entry name" value="HATPase_c"/>
    <property type="match status" value="1"/>
</dbReference>
<evidence type="ECO:0000313" key="13">
    <source>
        <dbReference type="Proteomes" id="UP000321662"/>
    </source>
</evidence>
<evidence type="ECO:0000256" key="4">
    <source>
        <dbReference type="ARBA" id="ARBA00022475"/>
    </source>
</evidence>
<dbReference type="GO" id="GO:0016036">
    <property type="term" value="P:cellular response to phosphate starvation"/>
    <property type="evidence" value="ECO:0007669"/>
    <property type="project" value="TreeGrafter"/>
</dbReference>
<dbReference type="GO" id="GO:0000155">
    <property type="term" value="F:phosphorelay sensor kinase activity"/>
    <property type="evidence" value="ECO:0007669"/>
    <property type="project" value="TreeGrafter"/>
</dbReference>
<comment type="subcellular location">
    <subcellularLocation>
        <location evidence="2">Cell membrane</location>
        <topology evidence="2">Multi-pass membrane protein</topology>
    </subcellularLocation>
</comment>
<reference evidence="12 13" key="1">
    <citation type="submission" date="2019-07" db="EMBL/GenBank/DDBJ databases">
        <title>Whole genome shotgun sequence of Alkalibacterium kapii NBRC 103247.</title>
        <authorList>
            <person name="Hosoyama A."/>
            <person name="Uohara A."/>
            <person name="Ohji S."/>
            <person name="Ichikawa N."/>
        </authorList>
    </citation>
    <scope>NUCLEOTIDE SEQUENCE [LARGE SCALE GENOMIC DNA]</scope>
    <source>
        <strain evidence="12 13">NBRC 103247</strain>
    </source>
</reference>
<evidence type="ECO:0000259" key="11">
    <source>
        <dbReference type="PROSITE" id="PS50109"/>
    </source>
</evidence>
<evidence type="ECO:0000256" key="7">
    <source>
        <dbReference type="ARBA" id="ARBA00022777"/>
    </source>
</evidence>
<keyword evidence="8" id="KW-1133">Transmembrane helix</keyword>
<dbReference type="InterPro" id="IPR003594">
    <property type="entry name" value="HATPase_dom"/>
</dbReference>
<protein>
    <recommendedName>
        <fullName evidence="3">histidine kinase</fullName>
        <ecNumber evidence="3">2.7.13.3</ecNumber>
    </recommendedName>
</protein>
<evidence type="ECO:0000256" key="2">
    <source>
        <dbReference type="ARBA" id="ARBA00004651"/>
    </source>
</evidence>
<dbReference type="PANTHER" id="PTHR45453:SF2">
    <property type="entry name" value="HISTIDINE KINASE"/>
    <property type="match status" value="1"/>
</dbReference>
<accession>A0A511AUV9</accession>
<dbReference type="EC" id="2.7.13.3" evidence="3"/>
<dbReference type="Pfam" id="PF02518">
    <property type="entry name" value="HATPase_c"/>
    <property type="match status" value="1"/>
</dbReference>
<keyword evidence="9" id="KW-0902">Two-component regulatory system</keyword>
<dbReference type="InterPro" id="IPR036890">
    <property type="entry name" value="HATPase_C_sf"/>
</dbReference>
<evidence type="ECO:0000256" key="9">
    <source>
        <dbReference type="ARBA" id="ARBA00023012"/>
    </source>
</evidence>
<keyword evidence="7 12" id="KW-0418">Kinase</keyword>
<dbReference type="InterPro" id="IPR004358">
    <property type="entry name" value="Sig_transdc_His_kin-like_C"/>
</dbReference>
<dbReference type="PANTHER" id="PTHR45453">
    <property type="entry name" value="PHOSPHATE REGULON SENSOR PROTEIN PHOR"/>
    <property type="match status" value="1"/>
</dbReference>